<dbReference type="EC" id="2.7.8.11" evidence="5 16"/>
<evidence type="ECO:0000256" key="13">
    <source>
        <dbReference type="ARBA" id="ARBA00023136"/>
    </source>
</evidence>
<evidence type="ECO:0000256" key="17">
    <source>
        <dbReference type="RuleBase" id="RU003750"/>
    </source>
</evidence>
<dbReference type="Proteomes" id="UP001515480">
    <property type="component" value="Unassembled WGS sequence"/>
</dbReference>
<dbReference type="GO" id="GO:0005794">
    <property type="term" value="C:Golgi apparatus"/>
    <property type="evidence" value="ECO:0007669"/>
    <property type="project" value="TreeGrafter"/>
</dbReference>
<dbReference type="InterPro" id="IPR014387">
    <property type="entry name" value="CDP_diag_ino_3_P_euk"/>
</dbReference>
<dbReference type="InterPro" id="IPR043130">
    <property type="entry name" value="CDP-OH_PTrfase_TM_dom"/>
</dbReference>
<protein>
    <recommendedName>
        <fullName evidence="5 16">CDP-diacylglycerol--inositol 3-phosphatidyltransferase</fullName>
        <ecNumber evidence="5 16">2.7.8.11</ecNumber>
    </recommendedName>
</protein>
<dbReference type="GO" id="GO:0046872">
    <property type="term" value="F:metal ion binding"/>
    <property type="evidence" value="ECO:0007669"/>
    <property type="project" value="UniProtKB-KW"/>
</dbReference>
<evidence type="ECO:0000256" key="5">
    <source>
        <dbReference type="ARBA" id="ARBA00013212"/>
    </source>
</evidence>
<evidence type="ECO:0000256" key="6">
    <source>
        <dbReference type="ARBA" id="ARBA00022516"/>
    </source>
</evidence>
<organism evidence="18 19">
    <name type="scientific">Prymnesium parvum</name>
    <name type="common">Toxic golden alga</name>
    <dbReference type="NCBI Taxonomy" id="97485"/>
    <lineage>
        <taxon>Eukaryota</taxon>
        <taxon>Haptista</taxon>
        <taxon>Haptophyta</taxon>
        <taxon>Prymnesiophyceae</taxon>
        <taxon>Prymnesiales</taxon>
        <taxon>Prymnesiaceae</taxon>
        <taxon>Prymnesium</taxon>
    </lineage>
</organism>
<evidence type="ECO:0000313" key="19">
    <source>
        <dbReference type="Proteomes" id="UP001515480"/>
    </source>
</evidence>
<gene>
    <name evidence="18" type="ORF">AB1Y20_012368</name>
</gene>
<keyword evidence="19" id="KW-1185">Reference proteome</keyword>
<comment type="similarity">
    <text evidence="4 16 17">Belongs to the CDP-alcohol phosphatidyltransferase class-I family.</text>
</comment>
<dbReference type="GO" id="GO:0006661">
    <property type="term" value="P:phosphatidylinositol biosynthetic process"/>
    <property type="evidence" value="ECO:0007669"/>
    <property type="project" value="TreeGrafter"/>
</dbReference>
<dbReference type="Pfam" id="PF01066">
    <property type="entry name" value="CDP-OH_P_transf"/>
    <property type="match status" value="1"/>
</dbReference>
<dbReference type="GO" id="GO:0003881">
    <property type="term" value="F:CDP-diacylglycerol-inositol 3-phosphatidyltransferase activity"/>
    <property type="evidence" value="ECO:0007669"/>
    <property type="project" value="UniProtKB-UniRule"/>
</dbReference>
<evidence type="ECO:0000256" key="2">
    <source>
        <dbReference type="ARBA" id="ARBA00001946"/>
    </source>
</evidence>
<keyword evidence="9" id="KW-0479">Metal-binding</keyword>
<keyword evidence="6 16" id="KW-0444">Lipid biosynthesis</keyword>
<evidence type="ECO:0000256" key="14">
    <source>
        <dbReference type="ARBA" id="ARBA00023209"/>
    </source>
</evidence>
<keyword evidence="10" id="KW-0460">Magnesium</keyword>
<evidence type="ECO:0000256" key="4">
    <source>
        <dbReference type="ARBA" id="ARBA00010441"/>
    </source>
</evidence>
<evidence type="ECO:0000256" key="12">
    <source>
        <dbReference type="ARBA" id="ARBA00023098"/>
    </source>
</evidence>
<comment type="caution">
    <text evidence="18">The sequence shown here is derived from an EMBL/GenBank/DDBJ whole genome shotgun (WGS) entry which is preliminary data.</text>
</comment>
<evidence type="ECO:0000256" key="11">
    <source>
        <dbReference type="ARBA" id="ARBA00022989"/>
    </source>
</evidence>
<evidence type="ECO:0000256" key="10">
    <source>
        <dbReference type="ARBA" id="ARBA00022842"/>
    </source>
</evidence>
<evidence type="ECO:0000256" key="8">
    <source>
        <dbReference type="ARBA" id="ARBA00022692"/>
    </source>
</evidence>
<keyword evidence="15 16" id="KW-1208">Phospholipid metabolism</keyword>
<dbReference type="EMBL" id="JBGBPQ010000021">
    <property type="protein sequence ID" value="KAL1503907.1"/>
    <property type="molecule type" value="Genomic_DNA"/>
</dbReference>
<keyword evidence="12 16" id="KW-0443">Lipid metabolism</keyword>
<evidence type="ECO:0000313" key="18">
    <source>
        <dbReference type="EMBL" id="KAL1503907.1"/>
    </source>
</evidence>
<comment type="cofactor">
    <cofactor evidence="1">
        <name>Mn(2+)</name>
        <dbReference type="ChEBI" id="CHEBI:29035"/>
    </cofactor>
</comment>
<evidence type="ECO:0000256" key="15">
    <source>
        <dbReference type="ARBA" id="ARBA00023264"/>
    </source>
</evidence>
<evidence type="ECO:0000256" key="16">
    <source>
        <dbReference type="PIRNR" id="PIRNR000848"/>
    </source>
</evidence>
<dbReference type="PROSITE" id="PS00379">
    <property type="entry name" value="CDP_ALCOHOL_P_TRANSF"/>
    <property type="match status" value="1"/>
</dbReference>
<dbReference type="PANTHER" id="PTHR15362:SF4">
    <property type="entry name" value="CDP-DIACYLGLYCEROL--INOSITOL 3-PHOSPHATIDYLTRANSFERASE"/>
    <property type="match status" value="1"/>
</dbReference>
<comment type="catalytic activity">
    <reaction evidence="16">
        <text>a CDP-1,2-diacyl-sn-glycerol + myo-inositol = a 1,2-diacyl-sn-glycero-3-phospho-(1D-myo-inositol) + CMP + H(+)</text>
        <dbReference type="Rhea" id="RHEA:11580"/>
        <dbReference type="ChEBI" id="CHEBI:15378"/>
        <dbReference type="ChEBI" id="CHEBI:17268"/>
        <dbReference type="ChEBI" id="CHEBI:57880"/>
        <dbReference type="ChEBI" id="CHEBI:58332"/>
        <dbReference type="ChEBI" id="CHEBI:60377"/>
        <dbReference type="EC" id="2.7.8.11"/>
    </reaction>
</comment>
<dbReference type="PIRSF" id="PIRSF000848">
    <property type="entry name" value="CDP_diag_ino_3_P"/>
    <property type="match status" value="1"/>
</dbReference>
<evidence type="ECO:0000256" key="9">
    <source>
        <dbReference type="ARBA" id="ARBA00022723"/>
    </source>
</evidence>
<keyword evidence="8" id="KW-0812">Transmembrane</keyword>
<dbReference type="Gene3D" id="1.20.120.1760">
    <property type="match status" value="1"/>
</dbReference>
<reference evidence="18 19" key="1">
    <citation type="journal article" date="2024" name="Science">
        <title>Giant polyketide synthase enzymes in the biosynthesis of giant marine polyether toxins.</title>
        <authorList>
            <person name="Fallon T.R."/>
            <person name="Shende V.V."/>
            <person name="Wierzbicki I.H."/>
            <person name="Pendleton A.L."/>
            <person name="Watervoot N.F."/>
            <person name="Auber R.P."/>
            <person name="Gonzalez D.J."/>
            <person name="Wisecaver J.H."/>
            <person name="Moore B.S."/>
        </authorList>
    </citation>
    <scope>NUCLEOTIDE SEQUENCE [LARGE SCALE GENOMIC DNA]</scope>
    <source>
        <strain evidence="18 19">12B1</strain>
    </source>
</reference>
<accession>A0AB34INX1</accession>
<keyword evidence="14 16" id="KW-0594">Phospholipid biosynthesis</keyword>
<sequence>MPYRTALFIPNLIGYARVLLTLVGYGCALSDWRITFGCYFISQGLDAADGFAARLLGQHSSFGAVLDMVTDRASTTCLCIVLGHLYPHLLLPFCCLVTLDMFSHWYHMYASLKLGLGSHKQVENGLLRLYYWKPVLFVVCAGTEFWYMSMYVAHFLPGNPLVQIVWQLTSPICVFKQIANIVQMYVAVTTILKDDDEQHLKRQ</sequence>
<evidence type="ECO:0000256" key="1">
    <source>
        <dbReference type="ARBA" id="ARBA00001936"/>
    </source>
</evidence>
<dbReference type="PANTHER" id="PTHR15362">
    <property type="entry name" value="PHOSPHATIDYLINOSITOL SYNTHASE"/>
    <property type="match status" value="1"/>
</dbReference>
<keyword evidence="7 16" id="KW-0808">Transferase</keyword>
<comment type="subcellular location">
    <subcellularLocation>
        <location evidence="3">Membrane</location>
        <topology evidence="3">Multi-pass membrane protein</topology>
    </subcellularLocation>
</comment>
<proteinExistence type="inferred from homology"/>
<keyword evidence="11" id="KW-1133">Transmembrane helix</keyword>
<comment type="cofactor">
    <cofactor evidence="2">
        <name>Mg(2+)</name>
        <dbReference type="ChEBI" id="CHEBI:18420"/>
    </cofactor>
</comment>
<keyword evidence="13 16" id="KW-0472">Membrane</keyword>
<dbReference type="GO" id="GO:0016020">
    <property type="term" value="C:membrane"/>
    <property type="evidence" value="ECO:0007669"/>
    <property type="project" value="UniProtKB-SubCell"/>
</dbReference>
<name>A0AB34INX1_PRYPA</name>
<dbReference type="InterPro" id="IPR048254">
    <property type="entry name" value="CDP_ALCOHOL_P_TRANSF_CS"/>
</dbReference>
<evidence type="ECO:0000256" key="7">
    <source>
        <dbReference type="ARBA" id="ARBA00022679"/>
    </source>
</evidence>
<evidence type="ECO:0000256" key="3">
    <source>
        <dbReference type="ARBA" id="ARBA00004141"/>
    </source>
</evidence>
<dbReference type="InterPro" id="IPR000462">
    <property type="entry name" value="CDP-OH_P_trans"/>
</dbReference>
<dbReference type="AlphaFoldDB" id="A0AB34INX1"/>